<evidence type="ECO:0000313" key="3">
    <source>
        <dbReference type="Proteomes" id="UP001240678"/>
    </source>
</evidence>
<sequence length="338" mass="35968">MPQLEMPTPGTQTPVMPTLEQETQRLARTRTPPTALPTTPVTMPATPTTTTTLAMRLMKKTLPLAMQATPPMRKTPPLEMATLLPMTRMLLPATETRTQAMRTLELETQRPARTRMLATPTTTPVMPAMPPMRRTPRQTTETPLMKKMLPPATATLLTRTPLPVAPRTTGLPTPALLPAVLVRARLTRRARPRPLATAALSTSTPRATLRAAVPPGARNFSWGAEESVFHAAAGGKGDSDDLDNPKGAGDDSEQTGGPKGTGKGKGKGKNRSKGKSSSYSSRKGDEGGNGPGKGGRPDRSGDGLRVEESPAMIGRPDGPGSGLGFAELSEFFEIRCDE</sequence>
<keyword evidence="3" id="KW-1185">Reference proteome</keyword>
<feature type="compositionally biased region" description="Basic and acidic residues" evidence="1">
    <location>
        <begin position="295"/>
        <end position="308"/>
    </location>
</feature>
<gene>
    <name evidence="2" type="ORF">CCOS01_09967</name>
</gene>
<accession>A0AAI9YSQ4</accession>
<dbReference type="RefSeq" id="XP_060311289.1">
    <property type="nucleotide sequence ID" value="XM_060458124.1"/>
</dbReference>
<protein>
    <submittedName>
        <fullName evidence="2">Uncharacterized protein</fullName>
    </submittedName>
</protein>
<name>A0AAI9YSQ4_9PEZI</name>
<proteinExistence type="predicted"/>
<feature type="region of interest" description="Disordered" evidence="1">
    <location>
        <begin position="193"/>
        <end position="212"/>
    </location>
</feature>
<evidence type="ECO:0000313" key="2">
    <source>
        <dbReference type="EMBL" id="KAK1522255.1"/>
    </source>
</evidence>
<organism evidence="2 3">
    <name type="scientific">Colletotrichum costaricense</name>
    <dbReference type="NCBI Taxonomy" id="1209916"/>
    <lineage>
        <taxon>Eukaryota</taxon>
        <taxon>Fungi</taxon>
        <taxon>Dikarya</taxon>
        <taxon>Ascomycota</taxon>
        <taxon>Pezizomycotina</taxon>
        <taxon>Sordariomycetes</taxon>
        <taxon>Hypocreomycetidae</taxon>
        <taxon>Glomerellales</taxon>
        <taxon>Glomerellaceae</taxon>
        <taxon>Colletotrichum</taxon>
        <taxon>Colletotrichum acutatum species complex</taxon>
    </lineage>
</organism>
<dbReference type="AlphaFoldDB" id="A0AAI9YSQ4"/>
<dbReference type="GeneID" id="85341671"/>
<dbReference type="Proteomes" id="UP001240678">
    <property type="component" value="Unassembled WGS sequence"/>
</dbReference>
<comment type="caution">
    <text evidence="2">The sequence shown here is derived from an EMBL/GenBank/DDBJ whole genome shotgun (WGS) entry which is preliminary data.</text>
</comment>
<feature type="region of interest" description="Disordered" evidence="1">
    <location>
        <begin position="121"/>
        <end position="140"/>
    </location>
</feature>
<reference evidence="2 3" key="1">
    <citation type="submission" date="2016-10" db="EMBL/GenBank/DDBJ databases">
        <title>The genome sequence of Colletotrichum fioriniae PJ7.</title>
        <authorList>
            <person name="Baroncelli R."/>
        </authorList>
    </citation>
    <scope>NUCLEOTIDE SEQUENCE [LARGE SCALE GENOMIC DNA]</scope>
    <source>
        <strain evidence="2 3">IMI 309622</strain>
    </source>
</reference>
<feature type="compositionally biased region" description="Basic residues" evidence="1">
    <location>
        <begin position="262"/>
        <end position="274"/>
    </location>
</feature>
<evidence type="ECO:0000256" key="1">
    <source>
        <dbReference type="SAM" id="MobiDB-lite"/>
    </source>
</evidence>
<feature type="region of interest" description="Disordered" evidence="1">
    <location>
        <begin position="232"/>
        <end position="325"/>
    </location>
</feature>
<dbReference type="EMBL" id="MOOE01000010">
    <property type="protein sequence ID" value="KAK1522255.1"/>
    <property type="molecule type" value="Genomic_DNA"/>
</dbReference>